<dbReference type="Proteomes" id="UP000323300">
    <property type="component" value="Unassembled WGS sequence"/>
</dbReference>
<dbReference type="SUPFAM" id="SSF55729">
    <property type="entry name" value="Acyl-CoA N-acyltransferases (Nat)"/>
    <property type="match status" value="1"/>
</dbReference>
<evidence type="ECO:0000259" key="1">
    <source>
        <dbReference type="Pfam" id="PF21926"/>
    </source>
</evidence>
<dbReference type="OrthoDB" id="9812697at2"/>
<dbReference type="Gene3D" id="3.40.630.30">
    <property type="match status" value="1"/>
</dbReference>
<accession>A0A1I4A1P8</accession>
<proteinExistence type="predicted"/>
<dbReference type="Pfam" id="PF21926">
    <property type="entry name" value="FeeM"/>
    <property type="match status" value="1"/>
</dbReference>
<keyword evidence="3" id="KW-1185">Reference proteome</keyword>
<organism evidence="2 3">
    <name type="scientific">Neomesorhizobium albiziae</name>
    <dbReference type="NCBI Taxonomy" id="335020"/>
    <lineage>
        <taxon>Bacteria</taxon>
        <taxon>Pseudomonadati</taxon>
        <taxon>Pseudomonadota</taxon>
        <taxon>Alphaproteobacteria</taxon>
        <taxon>Hyphomicrobiales</taxon>
        <taxon>Phyllobacteriaceae</taxon>
        <taxon>Neomesorhizobium</taxon>
    </lineage>
</organism>
<evidence type="ECO:0000313" key="3">
    <source>
        <dbReference type="Proteomes" id="UP000323300"/>
    </source>
</evidence>
<dbReference type="EMBL" id="FOSL01000007">
    <property type="protein sequence ID" value="SFK50238.1"/>
    <property type="molecule type" value="Genomic_DNA"/>
</dbReference>
<dbReference type="InterPro" id="IPR016181">
    <property type="entry name" value="Acyl_CoA_acyltransferase"/>
</dbReference>
<sequence length="257" mass="29305">MSGQLTTRRDAVDTEASSVGVSSFAKSVNALLERTEYRRCDSGEDMEAVYRLRYKAYRAHGLVIEKHDQLISDKLDEAPNCYRFGIYIDGRLISTVRLHHITKAEPFGPIMAVFDDLLQPRLERGETFINPSQFTADPDWTTTYRALPYLTLRLAVIANAYFKSSNCVCMIRDEHTAFYQRIFGSVQVDTPRPYPPFTVPVMLYDSDCSINLESTLQRFPFFRSTPVEQRMLFAKPGHGELAPLTILPSPKYVREAA</sequence>
<evidence type="ECO:0000313" key="2">
    <source>
        <dbReference type="EMBL" id="SFK50238.1"/>
    </source>
</evidence>
<protein>
    <recommendedName>
        <fullName evidence="1">N-acyl amino acid synthase FeeM catalytic core domain-containing protein</fullName>
    </recommendedName>
</protein>
<dbReference type="AlphaFoldDB" id="A0A1I4A1P8"/>
<dbReference type="InterPro" id="IPR054597">
    <property type="entry name" value="FeeM_cat"/>
</dbReference>
<name>A0A1I4A1P8_9HYPH</name>
<gene>
    <name evidence="2" type="ORF">SAMN04488498_107106</name>
</gene>
<reference evidence="2 3" key="1">
    <citation type="submission" date="2016-10" db="EMBL/GenBank/DDBJ databases">
        <authorList>
            <person name="Varghese N."/>
            <person name="Submissions S."/>
        </authorList>
    </citation>
    <scope>NUCLEOTIDE SEQUENCE [LARGE SCALE GENOMIC DNA]</scope>
    <source>
        <strain evidence="2 3">DSM 21822</strain>
    </source>
</reference>
<feature type="domain" description="N-acyl amino acid synthase FeeM catalytic core" evidence="1">
    <location>
        <begin position="48"/>
        <end position="206"/>
    </location>
</feature>